<name>A0A1H0MMA3_9MICO</name>
<dbReference type="RefSeq" id="WP_157692875.1">
    <property type="nucleotide sequence ID" value="NZ_LT629711.1"/>
</dbReference>
<keyword evidence="3" id="KW-1185">Reference proteome</keyword>
<dbReference type="Proteomes" id="UP000199077">
    <property type="component" value="Chromosome I"/>
</dbReference>
<evidence type="ECO:0000313" key="3">
    <source>
        <dbReference type="Proteomes" id="UP000199077"/>
    </source>
</evidence>
<accession>A0A1H0MMA3</accession>
<gene>
    <name evidence="2" type="ORF">SAMN04489867_0657</name>
</gene>
<organism evidence="2 3">
    <name type="scientific">Pedococcus dokdonensis</name>
    <dbReference type="NCBI Taxonomy" id="443156"/>
    <lineage>
        <taxon>Bacteria</taxon>
        <taxon>Bacillati</taxon>
        <taxon>Actinomycetota</taxon>
        <taxon>Actinomycetes</taxon>
        <taxon>Micrococcales</taxon>
        <taxon>Intrasporangiaceae</taxon>
        <taxon>Pedococcus</taxon>
    </lineage>
</organism>
<dbReference type="OrthoDB" id="4872209at2"/>
<feature type="compositionally biased region" description="Low complexity" evidence="1">
    <location>
        <begin position="41"/>
        <end position="55"/>
    </location>
</feature>
<proteinExistence type="predicted"/>
<evidence type="ECO:0000256" key="1">
    <source>
        <dbReference type="SAM" id="MobiDB-lite"/>
    </source>
</evidence>
<dbReference type="EMBL" id="LT629711">
    <property type="protein sequence ID" value="SDO81464.1"/>
    <property type="molecule type" value="Genomic_DNA"/>
</dbReference>
<feature type="region of interest" description="Disordered" evidence="1">
    <location>
        <begin position="30"/>
        <end position="55"/>
    </location>
</feature>
<evidence type="ECO:0000313" key="2">
    <source>
        <dbReference type="EMBL" id="SDO81464.1"/>
    </source>
</evidence>
<reference evidence="3" key="1">
    <citation type="submission" date="2016-10" db="EMBL/GenBank/DDBJ databases">
        <authorList>
            <person name="Varghese N."/>
            <person name="Submissions S."/>
        </authorList>
    </citation>
    <scope>NUCLEOTIDE SEQUENCE [LARGE SCALE GENOMIC DNA]</scope>
    <source>
        <strain evidence="3">DSM 22329</strain>
    </source>
</reference>
<dbReference type="STRING" id="443156.SAMN04489867_0657"/>
<protein>
    <submittedName>
        <fullName evidence="2">Uncharacterized protein</fullName>
    </submittedName>
</protein>
<sequence length="55" mass="5589">MGMWQQLLDRFVPLMDGDVSALDQRDGVGSTALTATTGPTAEAANAPVAAPSSQA</sequence>
<dbReference type="AlphaFoldDB" id="A0A1H0MMA3"/>